<evidence type="ECO:0000256" key="5">
    <source>
        <dbReference type="PIRSR" id="PIRSR000137-2"/>
    </source>
</evidence>
<proteinExistence type="inferred from homology"/>
<dbReference type="Gene3D" id="3.30.560.10">
    <property type="entry name" value="Glucose Oxidase, domain 3"/>
    <property type="match status" value="1"/>
</dbReference>
<organism evidence="9 10">
    <name type="scientific">Histidinibacterium aquaticum</name>
    <dbReference type="NCBI Taxonomy" id="2613962"/>
    <lineage>
        <taxon>Bacteria</taxon>
        <taxon>Pseudomonadati</taxon>
        <taxon>Pseudomonadota</taxon>
        <taxon>Alphaproteobacteria</taxon>
        <taxon>Rhodobacterales</taxon>
        <taxon>Paracoccaceae</taxon>
        <taxon>Histidinibacterium</taxon>
    </lineage>
</organism>
<dbReference type="PANTHER" id="PTHR11552:SF147">
    <property type="entry name" value="CHOLINE DEHYDROGENASE, MITOCHONDRIAL"/>
    <property type="match status" value="1"/>
</dbReference>
<dbReference type="SUPFAM" id="SSF51905">
    <property type="entry name" value="FAD/NAD(P)-binding domain"/>
    <property type="match status" value="1"/>
</dbReference>
<dbReference type="SUPFAM" id="SSF54373">
    <property type="entry name" value="FAD-linked reductases, C-terminal domain"/>
    <property type="match status" value="1"/>
</dbReference>
<comment type="caution">
    <text evidence="9">The sequence shown here is derived from an EMBL/GenBank/DDBJ whole genome shotgun (WGS) entry which is preliminary data.</text>
</comment>
<keyword evidence="9" id="KW-0560">Oxidoreductase</keyword>
<reference evidence="9 10" key="1">
    <citation type="submission" date="2019-09" db="EMBL/GenBank/DDBJ databases">
        <authorList>
            <person name="Park J.-S."/>
            <person name="Choi H.-J."/>
        </authorList>
    </citation>
    <scope>NUCLEOTIDE SEQUENCE [LARGE SCALE GENOMIC DNA]</scope>
    <source>
        <strain evidence="9 10">176SS1-4</strain>
    </source>
</reference>
<dbReference type="Pfam" id="PF00732">
    <property type="entry name" value="GMC_oxred_N"/>
    <property type="match status" value="1"/>
</dbReference>
<dbReference type="PROSITE" id="PS00623">
    <property type="entry name" value="GMC_OXRED_1"/>
    <property type="match status" value="1"/>
</dbReference>
<dbReference type="InterPro" id="IPR000172">
    <property type="entry name" value="GMC_OxRdtase_N"/>
</dbReference>
<evidence type="ECO:0000256" key="3">
    <source>
        <dbReference type="ARBA" id="ARBA00022630"/>
    </source>
</evidence>
<evidence type="ECO:0000313" key="10">
    <source>
        <dbReference type="Proteomes" id="UP000326554"/>
    </source>
</evidence>
<dbReference type="Pfam" id="PF05199">
    <property type="entry name" value="GMC_oxred_C"/>
    <property type="match status" value="1"/>
</dbReference>
<evidence type="ECO:0000259" key="7">
    <source>
        <dbReference type="PROSITE" id="PS00623"/>
    </source>
</evidence>
<dbReference type="Gene3D" id="3.50.50.60">
    <property type="entry name" value="FAD/NAD(P)-binding domain"/>
    <property type="match status" value="1"/>
</dbReference>
<name>A0A5J5GQJ5_9RHOB</name>
<dbReference type="InterPro" id="IPR007867">
    <property type="entry name" value="GMC_OxRtase_C"/>
</dbReference>
<dbReference type="PIRSF" id="PIRSF000137">
    <property type="entry name" value="Alcohol_oxidase"/>
    <property type="match status" value="1"/>
</dbReference>
<dbReference type="GO" id="GO:0050660">
    <property type="term" value="F:flavin adenine dinucleotide binding"/>
    <property type="evidence" value="ECO:0007669"/>
    <property type="project" value="InterPro"/>
</dbReference>
<dbReference type="EC" id="1.1.99.1" evidence="9"/>
<comment type="similarity">
    <text evidence="2 6">Belongs to the GMC oxidoreductase family.</text>
</comment>
<feature type="domain" description="Glucose-methanol-choline oxidoreductase N-terminal" evidence="8">
    <location>
        <begin position="255"/>
        <end position="269"/>
    </location>
</feature>
<evidence type="ECO:0000256" key="1">
    <source>
        <dbReference type="ARBA" id="ARBA00001974"/>
    </source>
</evidence>
<dbReference type="EMBL" id="VYQE01000001">
    <property type="protein sequence ID" value="KAA9010033.1"/>
    <property type="molecule type" value="Genomic_DNA"/>
</dbReference>
<feature type="binding site" evidence="5">
    <location>
        <position position="219"/>
    </location>
    <ligand>
        <name>FAD</name>
        <dbReference type="ChEBI" id="CHEBI:57692"/>
    </ligand>
</feature>
<dbReference type="PROSITE" id="PS51257">
    <property type="entry name" value="PROKAR_LIPOPROTEIN"/>
    <property type="match status" value="1"/>
</dbReference>
<keyword evidence="3 6" id="KW-0285">Flavoprotein</keyword>
<dbReference type="InterPro" id="IPR036188">
    <property type="entry name" value="FAD/NAD-bd_sf"/>
</dbReference>
<dbReference type="GO" id="GO:0008812">
    <property type="term" value="F:choline dehydrogenase activity"/>
    <property type="evidence" value="ECO:0007669"/>
    <property type="project" value="UniProtKB-EC"/>
</dbReference>
<dbReference type="InterPro" id="IPR012132">
    <property type="entry name" value="GMC_OxRdtase"/>
</dbReference>
<keyword evidence="4 5" id="KW-0274">FAD</keyword>
<dbReference type="RefSeq" id="WP_150443518.1">
    <property type="nucleotide sequence ID" value="NZ_VYQE01000001.1"/>
</dbReference>
<evidence type="ECO:0000259" key="8">
    <source>
        <dbReference type="PROSITE" id="PS00624"/>
    </source>
</evidence>
<sequence>MTSKTTYDYIIAGGGSAGCVLAARLSESGAEVLLLEAGYGDSHPLIHVPAGFTKLSGPRVNWGYSTVPQKHLDNREMWYPQGKTLGGGSSINAMIYTRGHRADYDEWSELGAEGWSYAEVLPYFRKAEDNARLCNAYHGVGGPLRVSDPISPLPITATFIKAAQQAGLPYSHDFNGAEQEGVGYHQTTTRDGRRGSAAVSYLRPARKRKNLTVLTRMQVRRILIEKGRATGVEYRSHKGQPGTAHARKEVIVTAGAIGSPKLMMLSGLGPAAHLKEHGIEVKANIAGVGENLQDHLDCYTVYDMNGPHSYNGSDQYIRQAGWALQYLLYKNGPVTTNIVEAGAFARVDPKYDRPDIQLHFLPAYVVDHGMMRIKGYGVSLYSNLLRPRSRGTVRLSSDRVEDAPLIDPNYLADPYDRKMAIEGLKLAREVMNQPAFSDFVARERMPGPDVQTDEDLAAYVRQWAKTDYHPVGTCKMGTDPMSVVSPELKVHGIEGLRVCDSSVMPTEISANTNAPTIMIAEKAADMILGRSPEPKETFHERPAH</sequence>
<feature type="domain" description="Glucose-methanol-choline oxidoreductase N-terminal" evidence="7">
    <location>
        <begin position="82"/>
        <end position="105"/>
    </location>
</feature>
<dbReference type="PANTHER" id="PTHR11552">
    <property type="entry name" value="GLUCOSE-METHANOL-CHOLINE GMC OXIDOREDUCTASE"/>
    <property type="match status" value="1"/>
</dbReference>
<evidence type="ECO:0000256" key="4">
    <source>
        <dbReference type="ARBA" id="ARBA00022827"/>
    </source>
</evidence>
<dbReference type="AlphaFoldDB" id="A0A5J5GQJ5"/>
<comment type="cofactor">
    <cofactor evidence="1 5">
        <name>FAD</name>
        <dbReference type="ChEBI" id="CHEBI:57692"/>
    </cofactor>
</comment>
<evidence type="ECO:0000256" key="6">
    <source>
        <dbReference type="RuleBase" id="RU003968"/>
    </source>
</evidence>
<keyword evidence="10" id="KW-1185">Reference proteome</keyword>
<dbReference type="PROSITE" id="PS00624">
    <property type="entry name" value="GMC_OXRED_2"/>
    <property type="match status" value="1"/>
</dbReference>
<protein>
    <submittedName>
        <fullName evidence="9">Choline dehydrogenase</fullName>
        <ecNumber evidence="9">1.1.99.1</ecNumber>
    </submittedName>
</protein>
<gene>
    <name evidence="9" type="ORF">F3S47_01895</name>
</gene>
<evidence type="ECO:0000313" key="9">
    <source>
        <dbReference type="EMBL" id="KAA9010033.1"/>
    </source>
</evidence>
<accession>A0A5J5GQJ5</accession>
<dbReference type="Proteomes" id="UP000326554">
    <property type="component" value="Unassembled WGS sequence"/>
</dbReference>
<evidence type="ECO:0000256" key="2">
    <source>
        <dbReference type="ARBA" id="ARBA00010790"/>
    </source>
</evidence>
<dbReference type="NCBIfam" id="NF002550">
    <property type="entry name" value="PRK02106.1"/>
    <property type="match status" value="1"/>
</dbReference>